<keyword evidence="8" id="KW-1185">Reference proteome</keyword>
<dbReference type="InterPro" id="IPR003598">
    <property type="entry name" value="Ig_sub2"/>
</dbReference>
<dbReference type="Gene3D" id="2.60.40.10">
    <property type="entry name" value="Immunoglobulins"/>
    <property type="match status" value="2"/>
</dbReference>
<dbReference type="Pfam" id="PF13927">
    <property type="entry name" value="Ig_3"/>
    <property type="match status" value="2"/>
</dbReference>
<dbReference type="InterPro" id="IPR003599">
    <property type="entry name" value="Ig_sub"/>
</dbReference>
<dbReference type="GO" id="GO:0005886">
    <property type="term" value="C:plasma membrane"/>
    <property type="evidence" value="ECO:0007669"/>
    <property type="project" value="TreeGrafter"/>
</dbReference>
<evidence type="ECO:0000256" key="3">
    <source>
        <dbReference type="ARBA" id="ARBA00023157"/>
    </source>
</evidence>
<dbReference type="GO" id="GO:0005911">
    <property type="term" value="C:cell-cell junction"/>
    <property type="evidence" value="ECO:0007669"/>
    <property type="project" value="TreeGrafter"/>
</dbReference>
<dbReference type="InterPro" id="IPR036179">
    <property type="entry name" value="Ig-like_dom_sf"/>
</dbReference>
<evidence type="ECO:0000256" key="2">
    <source>
        <dbReference type="ARBA" id="ARBA00023136"/>
    </source>
</evidence>
<evidence type="ECO:0000256" key="1">
    <source>
        <dbReference type="ARBA" id="ARBA00004479"/>
    </source>
</evidence>
<keyword evidence="4" id="KW-0325">Glycoprotein</keyword>
<dbReference type="EnsemblMetazoa" id="G27505.1">
    <property type="protein sequence ID" value="G27505.1:cds"/>
    <property type="gene ID" value="G27505"/>
</dbReference>
<evidence type="ECO:0000256" key="4">
    <source>
        <dbReference type="ARBA" id="ARBA00023180"/>
    </source>
</evidence>
<dbReference type="PROSITE" id="PS50835">
    <property type="entry name" value="IG_LIKE"/>
    <property type="match status" value="2"/>
</dbReference>
<evidence type="ECO:0000256" key="5">
    <source>
        <dbReference type="ARBA" id="ARBA00023319"/>
    </source>
</evidence>
<keyword evidence="5" id="KW-0393">Immunoglobulin domain</keyword>
<evidence type="ECO:0000313" key="7">
    <source>
        <dbReference type="EnsemblMetazoa" id="G27505.1:cds"/>
    </source>
</evidence>
<feature type="domain" description="Ig-like" evidence="6">
    <location>
        <begin position="9"/>
        <end position="91"/>
    </location>
</feature>
<comment type="subcellular location">
    <subcellularLocation>
        <location evidence="1">Membrane</location>
        <topology evidence="1">Single-pass type I membrane protein</topology>
    </subcellularLocation>
</comment>
<feature type="domain" description="Ig-like" evidence="6">
    <location>
        <begin position="99"/>
        <end position="180"/>
    </location>
</feature>
<dbReference type="SMART" id="SM00409">
    <property type="entry name" value="IG"/>
    <property type="match status" value="2"/>
</dbReference>
<dbReference type="PANTHER" id="PTHR11640:SF31">
    <property type="entry name" value="IRREGULAR CHIASM C-ROUGHEST PROTEIN-RELATED"/>
    <property type="match status" value="1"/>
</dbReference>
<dbReference type="SMART" id="SM00408">
    <property type="entry name" value="IGc2"/>
    <property type="match status" value="2"/>
</dbReference>
<protein>
    <recommendedName>
        <fullName evidence="6">Ig-like domain-containing protein</fullName>
    </recommendedName>
</protein>
<dbReference type="Proteomes" id="UP000005408">
    <property type="component" value="Unassembled WGS sequence"/>
</dbReference>
<keyword evidence="2" id="KW-0472">Membrane</keyword>
<dbReference type="GO" id="GO:0050839">
    <property type="term" value="F:cell adhesion molecule binding"/>
    <property type="evidence" value="ECO:0007669"/>
    <property type="project" value="TreeGrafter"/>
</dbReference>
<dbReference type="GO" id="GO:0098609">
    <property type="term" value="P:cell-cell adhesion"/>
    <property type="evidence" value="ECO:0007669"/>
    <property type="project" value="TreeGrafter"/>
</dbReference>
<sequence>MNIVLLVEPEVTSYTPNPYIVIEGQSATLKCDMTAANPNTSIIWRWYRTDRPNVVLFYGPNYTLPNIQRNMSGTYNCTASNSIGTSEANIINVEVQYRPEVISNTPSPYRVLEGHECTLVCAVNAANPGTNISWKWTKLESPNYTLHNGSTYTISNVQRYKSGLYKCTASNSVGTSVGVTIYLDVLCKYSFLKRYAEKL</sequence>
<dbReference type="InterPro" id="IPR013783">
    <property type="entry name" value="Ig-like_fold"/>
</dbReference>
<evidence type="ECO:0000259" key="6">
    <source>
        <dbReference type="PROSITE" id="PS50835"/>
    </source>
</evidence>
<dbReference type="PANTHER" id="PTHR11640">
    <property type="entry name" value="NEPHRIN"/>
    <property type="match status" value="1"/>
</dbReference>
<accession>A0A8W8LCJ2</accession>
<name>A0A8W8LCJ2_MAGGI</name>
<organism evidence="7 8">
    <name type="scientific">Magallana gigas</name>
    <name type="common">Pacific oyster</name>
    <name type="synonym">Crassostrea gigas</name>
    <dbReference type="NCBI Taxonomy" id="29159"/>
    <lineage>
        <taxon>Eukaryota</taxon>
        <taxon>Metazoa</taxon>
        <taxon>Spiralia</taxon>
        <taxon>Lophotrochozoa</taxon>
        <taxon>Mollusca</taxon>
        <taxon>Bivalvia</taxon>
        <taxon>Autobranchia</taxon>
        <taxon>Pteriomorphia</taxon>
        <taxon>Ostreida</taxon>
        <taxon>Ostreoidea</taxon>
        <taxon>Ostreidae</taxon>
        <taxon>Magallana</taxon>
    </lineage>
</organism>
<proteinExistence type="predicted"/>
<dbReference type="SUPFAM" id="SSF48726">
    <property type="entry name" value="Immunoglobulin"/>
    <property type="match status" value="2"/>
</dbReference>
<dbReference type="InterPro" id="IPR051275">
    <property type="entry name" value="Cell_adhesion_signaling"/>
</dbReference>
<dbReference type="AlphaFoldDB" id="A0A8W8LCJ2"/>
<evidence type="ECO:0000313" key="8">
    <source>
        <dbReference type="Proteomes" id="UP000005408"/>
    </source>
</evidence>
<keyword evidence="3" id="KW-1015">Disulfide bond</keyword>
<dbReference type="InterPro" id="IPR007110">
    <property type="entry name" value="Ig-like_dom"/>
</dbReference>
<reference evidence="7" key="1">
    <citation type="submission" date="2022-08" db="UniProtKB">
        <authorList>
            <consortium name="EnsemblMetazoa"/>
        </authorList>
    </citation>
    <scope>IDENTIFICATION</scope>
    <source>
        <strain evidence="7">05x7-T-G4-1.051#20</strain>
    </source>
</reference>